<evidence type="ECO:0000256" key="6">
    <source>
        <dbReference type="ARBA" id="ARBA00048718"/>
    </source>
</evidence>
<dbReference type="Pfam" id="PF03942">
    <property type="entry name" value="DTW"/>
    <property type="match status" value="1"/>
</dbReference>
<evidence type="ECO:0000256" key="5">
    <source>
        <dbReference type="ARBA" id="ARBA00034489"/>
    </source>
</evidence>
<comment type="similarity">
    <text evidence="5">Belongs to the TDD superfamily. DTWD2 family.</text>
</comment>
<gene>
    <name evidence="9" type="ORF">THAOC_17153</name>
</gene>
<comment type="caution">
    <text evidence="9">The sequence shown here is derived from an EMBL/GenBank/DDBJ whole genome shotgun (WGS) entry which is preliminary data.</text>
</comment>
<reference evidence="9 10" key="1">
    <citation type="journal article" date="2012" name="Genome Biol.">
        <title>Genome and low-iron response of an oceanic diatom adapted to chronic iron limitation.</title>
        <authorList>
            <person name="Lommer M."/>
            <person name="Specht M."/>
            <person name="Roy A.S."/>
            <person name="Kraemer L."/>
            <person name="Andreson R."/>
            <person name="Gutowska M.A."/>
            <person name="Wolf J."/>
            <person name="Bergner S.V."/>
            <person name="Schilhabel M.B."/>
            <person name="Klostermeier U.C."/>
            <person name="Beiko R.G."/>
            <person name="Rosenstiel P."/>
            <person name="Hippler M."/>
            <person name="Laroche J."/>
        </authorList>
    </citation>
    <scope>NUCLEOTIDE SEQUENCE [LARGE SCALE GENOMIC DNA]</scope>
    <source>
        <strain evidence="9 10">CCMP1005</strain>
    </source>
</reference>
<organism evidence="9 10">
    <name type="scientific">Thalassiosira oceanica</name>
    <name type="common">Marine diatom</name>
    <dbReference type="NCBI Taxonomy" id="159749"/>
    <lineage>
        <taxon>Eukaryota</taxon>
        <taxon>Sar</taxon>
        <taxon>Stramenopiles</taxon>
        <taxon>Ochrophyta</taxon>
        <taxon>Bacillariophyta</taxon>
        <taxon>Coscinodiscophyceae</taxon>
        <taxon>Thalassiosirophycidae</taxon>
        <taxon>Thalassiosirales</taxon>
        <taxon>Thalassiosiraceae</taxon>
        <taxon>Thalassiosira</taxon>
    </lineage>
</organism>
<dbReference type="InterPro" id="IPR005636">
    <property type="entry name" value="DTW"/>
</dbReference>
<evidence type="ECO:0000256" key="2">
    <source>
        <dbReference type="ARBA" id="ARBA00022679"/>
    </source>
</evidence>
<evidence type="ECO:0000259" key="8">
    <source>
        <dbReference type="SMART" id="SM01144"/>
    </source>
</evidence>
<dbReference type="OrthoDB" id="408541at2759"/>
<dbReference type="AlphaFoldDB" id="K0SAH3"/>
<evidence type="ECO:0000313" key="10">
    <source>
        <dbReference type="Proteomes" id="UP000266841"/>
    </source>
</evidence>
<dbReference type="PANTHER" id="PTHR21392">
    <property type="entry name" value="TRNA-URIDINE AMINOCARBOXYPROPYLTRANSFERASE 2"/>
    <property type="match status" value="1"/>
</dbReference>
<dbReference type="eggNOG" id="ENOG502R97C">
    <property type="taxonomic scope" value="Eukaryota"/>
</dbReference>
<protein>
    <recommendedName>
        <fullName evidence="1">tRNA-uridine aminocarboxypropyltransferase</fullName>
        <ecNumber evidence="1">2.5.1.25</ecNumber>
    </recommendedName>
</protein>
<dbReference type="InterPro" id="IPR039262">
    <property type="entry name" value="DTWD2/TAPT"/>
</dbReference>
<comment type="catalytic activity">
    <reaction evidence="6">
        <text>a uridine in tRNA + S-adenosyl-L-methionine = a 3-[(3S)-3-amino-3-carboxypropyl]uridine in tRNA + S-methyl-5'-thioadenosine + H(+)</text>
        <dbReference type="Rhea" id="RHEA:62432"/>
        <dbReference type="Rhea" id="RHEA-COMP:13339"/>
        <dbReference type="Rhea" id="RHEA-COMP:16092"/>
        <dbReference type="ChEBI" id="CHEBI:15378"/>
        <dbReference type="ChEBI" id="CHEBI:17509"/>
        <dbReference type="ChEBI" id="CHEBI:59789"/>
        <dbReference type="ChEBI" id="CHEBI:65315"/>
        <dbReference type="ChEBI" id="CHEBI:82930"/>
        <dbReference type="EC" id="2.5.1.25"/>
    </reaction>
</comment>
<name>K0SAH3_THAOC</name>
<evidence type="ECO:0000313" key="9">
    <source>
        <dbReference type="EMBL" id="EJK62240.1"/>
    </source>
</evidence>
<keyword evidence="4" id="KW-0819">tRNA processing</keyword>
<proteinExistence type="inferred from homology"/>
<dbReference type="EMBL" id="AGNL01019017">
    <property type="protein sequence ID" value="EJK62240.1"/>
    <property type="molecule type" value="Genomic_DNA"/>
</dbReference>
<feature type="chain" id="PRO_5003840921" description="tRNA-uridine aminocarboxypropyltransferase" evidence="7">
    <location>
        <begin position="20"/>
        <end position="355"/>
    </location>
</feature>
<evidence type="ECO:0000256" key="1">
    <source>
        <dbReference type="ARBA" id="ARBA00012386"/>
    </source>
</evidence>
<dbReference type="SMART" id="SM01144">
    <property type="entry name" value="DTW"/>
    <property type="match status" value="1"/>
</dbReference>
<feature type="signal peptide" evidence="7">
    <location>
        <begin position="1"/>
        <end position="19"/>
    </location>
</feature>
<dbReference type="GO" id="GO:0016432">
    <property type="term" value="F:tRNA-uridine aminocarboxypropyltransferase activity"/>
    <property type="evidence" value="ECO:0007669"/>
    <property type="project" value="UniProtKB-EC"/>
</dbReference>
<evidence type="ECO:0000256" key="4">
    <source>
        <dbReference type="ARBA" id="ARBA00022694"/>
    </source>
</evidence>
<sequence length="355" mass="40118">MRAAFDAILLWACLTAAEGGRGSRAKARCCCFVHRQSELRSRSCPEIRWLTQRQQGRRRDIAIVPDSETCLDGVEDSIKAATIRYGLRQNDKSTILLHDQTDRETIGVVTNLSRRLAGLARNNDCRRCWLQRKHCICDRCPPLGHIPSVRRLFLLTHHKEIGLIVDTAKLIMSSFPTTVRLVVSGIKHEFQPTLVEMTEVLKQSTSGNGRCLVLFPTDDALTFEEIVDDMQSSESPCKLDDEPWSVVVIDGTWSQARKMFSKYLANYSGGNLYRVQLSSNAVAGLDQNESSIDSGHQLRRHPIKWREISTLEATRLLLKDMHPGGEFDREADMMAQYQEIGNAAARRQLGPPREK</sequence>
<evidence type="ECO:0000256" key="3">
    <source>
        <dbReference type="ARBA" id="ARBA00022691"/>
    </source>
</evidence>
<dbReference type="PANTHER" id="PTHR21392:SF0">
    <property type="entry name" value="TRNA-URIDINE AMINOCARBOXYPROPYLTRANSFERASE 2"/>
    <property type="match status" value="1"/>
</dbReference>
<accession>K0SAH3</accession>
<evidence type="ECO:0000256" key="7">
    <source>
        <dbReference type="SAM" id="SignalP"/>
    </source>
</evidence>
<keyword evidence="7" id="KW-0732">Signal</keyword>
<keyword evidence="3" id="KW-0949">S-adenosyl-L-methionine</keyword>
<dbReference type="EC" id="2.5.1.25" evidence="1"/>
<dbReference type="OMA" id="RAKARCC"/>
<dbReference type="Proteomes" id="UP000266841">
    <property type="component" value="Unassembled WGS sequence"/>
</dbReference>
<keyword evidence="2" id="KW-0808">Transferase</keyword>
<keyword evidence="10" id="KW-1185">Reference proteome</keyword>
<dbReference type="GO" id="GO:0008033">
    <property type="term" value="P:tRNA processing"/>
    <property type="evidence" value="ECO:0007669"/>
    <property type="project" value="UniProtKB-KW"/>
</dbReference>
<feature type="domain" description="DTW" evidence="8">
    <location>
        <begin position="121"/>
        <end position="342"/>
    </location>
</feature>